<dbReference type="PANTHER" id="PTHR38480">
    <property type="entry name" value="SLR0254 PROTEIN"/>
    <property type="match status" value="1"/>
</dbReference>
<sequence length="315" mass="33620">MEQESDLVTGEAVVLDVRAAKLASRGLAMMIDVALQLITLFIAMLVLSQVAVFGDEALALTLFLVTLVLIMVGYPVIFETLSRGRSLGKMALGLRVVRTDGGPVRFRHALVRGLAGFFIDFWALGLLGVVAVVTSLLSPDGRRVGDYLAGTLVIRERMPASRTPYVGMPPQLAYWASQLDLTRLPNDLALAVRQYLSRTSELRPEAAEALGYGLAQQVAGAIGAPVPPGVPSWAYLSAVLAERRRRDQAKLRPAVQYAPPAPAVQYAPGQYAPQAQPVQSYPQAAAPTQAAVPGPVTQPQPEAPPEPENPFAPPG</sequence>
<dbReference type="PATRIC" id="fig|1238180.3.peg.8152"/>
<accession>M2PCV8</accession>
<evidence type="ECO:0000256" key="6">
    <source>
        <dbReference type="SAM" id="Phobius"/>
    </source>
</evidence>
<dbReference type="AlphaFoldDB" id="M2PCV8"/>
<gene>
    <name evidence="9" type="ORF">B0293_13635</name>
    <name evidence="8" type="ORF">C791_0421</name>
</gene>
<keyword evidence="3 6" id="KW-1133">Transmembrane helix</keyword>
<evidence type="ECO:0000313" key="10">
    <source>
        <dbReference type="Proteomes" id="UP000014137"/>
    </source>
</evidence>
<reference evidence="9 11" key="2">
    <citation type="submission" date="2017-02" db="EMBL/GenBank/DDBJ databases">
        <title>Amycolatopsis azurea DSM 43854 draft genome.</title>
        <authorList>
            <person name="Mayilraj S."/>
        </authorList>
    </citation>
    <scope>NUCLEOTIDE SEQUENCE [LARGE SCALE GENOMIC DNA]</scope>
    <source>
        <strain evidence="9 11">DSM 43854</strain>
    </source>
</reference>
<name>M2PCV8_9PSEU</name>
<evidence type="ECO:0000256" key="3">
    <source>
        <dbReference type="ARBA" id="ARBA00022989"/>
    </source>
</evidence>
<evidence type="ECO:0000313" key="11">
    <source>
        <dbReference type="Proteomes" id="UP000188551"/>
    </source>
</evidence>
<dbReference type="GO" id="GO:0051301">
    <property type="term" value="P:cell division"/>
    <property type="evidence" value="ECO:0007669"/>
    <property type="project" value="UniProtKB-KW"/>
</dbReference>
<feature type="domain" description="RDD" evidence="7">
    <location>
        <begin position="20"/>
        <end position="150"/>
    </location>
</feature>
<evidence type="ECO:0000259" key="7">
    <source>
        <dbReference type="Pfam" id="PF06271"/>
    </source>
</evidence>
<feature type="compositionally biased region" description="Pro residues" evidence="5">
    <location>
        <begin position="296"/>
        <end position="315"/>
    </location>
</feature>
<dbReference type="Pfam" id="PF06271">
    <property type="entry name" value="RDD"/>
    <property type="match status" value="1"/>
</dbReference>
<dbReference type="EMBL" id="MUXN01000008">
    <property type="protein sequence ID" value="OOC06516.1"/>
    <property type="molecule type" value="Genomic_DNA"/>
</dbReference>
<keyword evidence="11" id="KW-1185">Reference proteome</keyword>
<keyword evidence="4 6" id="KW-0472">Membrane</keyword>
<proteinExistence type="predicted"/>
<dbReference type="InterPro" id="IPR010432">
    <property type="entry name" value="RDD"/>
</dbReference>
<feature type="compositionally biased region" description="Low complexity" evidence="5">
    <location>
        <begin position="268"/>
        <end position="295"/>
    </location>
</feature>
<evidence type="ECO:0000256" key="4">
    <source>
        <dbReference type="ARBA" id="ARBA00023136"/>
    </source>
</evidence>
<feature type="region of interest" description="Disordered" evidence="5">
    <location>
        <begin position="268"/>
        <end position="315"/>
    </location>
</feature>
<dbReference type="Proteomes" id="UP000014137">
    <property type="component" value="Unassembled WGS sequence"/>
</dbReference>
<feature type="transmembrane region" description="Helical" evidence="6">
    <location>
        <begin position="57"/>
        <end position="77"/>
    </location>
</feature>
<reference evidence="8 10" key="1">
    <citation type="submission" date="2012-10" db="EMBL/GenBank/DDBJ databases">
        <title>Genome assembly of Amycolatopsis azurea DSM 43854.</title>
        <authorList>
            <person name="Khatri I."/>
            <person name="Kaur I."/>
            <person name="Subramanian S."/>
            <person name="Mayilraj S."/>
        </authorList>
    </citation>
    <scope>NUCLEOTIDE SEQUENCE [LARGE SCALE GENOMIC DNA]</scope>
    <source>
        <strain evidence="8 10">DSM 43854</strain>
    </source>
</reference>
<evidence type="ECO:0000256" key="5">
    <source>
        <dbReference type="SAM" id="MobiDB-lite"/>
    </source>
</evidence>
<dbReference type="OrthoDB" id="9787732at2"/>
<keyword evidence="2 6" id="KW-0812">Transmembrane</keyword>
<dbReference type="PANTHER" id="PTHR38480:SF1">
    <property type="entry name" value="SLR0254 PROTEIN"/>
    <property type="match status" value="1"/>
</dbReference>
<dbReference type="GO" id="GO:0016020">
    <property type="term" value="C:membrane"/>
    <property type="evidence" value="ECO:0007669"/>
    <property type="project" value="UniProtKB-SubCell"/>
</dbReference>
<feature type="transmembrane region" description="Helical" evidence="6">
    <location>
        <begin position="27"/>
        <end position="51"/>
    </location>
</feature>
<comment type="caution">
    <text evidence="8">The sequence shown here is derived from an EMBL/GenBank/DDBJ whole genome shotgun (WGS) entry which is preliminary data.</text>
</comment>
<comment type="subcellular location">
    <subcellularLocation>
        <location evidence="1">Membrane</location>
        <topology evidence="1">Multi-pass membrane protein</topology>
    </subcellularLocation>
</comment>
<keyword evidence="8" id="KW-0132">Cell division</keyword>
<evidence type="ECO:0000256" key="2">
    <source>
        <dbReference type="ARBA" id="ARBA00022692"/>
    </source>
</evidence>
<feature type="transmembrane region" description="Helical" evidence="6">
    <location>
        <begin position="114"/>
        <end position="137"/>
    </location>
</feature>
<dbReference type="Proteomes" id="UP000188551">
    <property type="component" value="Unassembled WGS sequence"/>
</dbReference>
<dbReference type="RefSeq" id="WP_005167684.1">
    <property type="nucleotide sequence ID" value="NZ_ANMG01000104.1"/>
</dbReference>
<protein>
    <submittedName>
        <fullName evidence="8">Cell division protein DivIC (FtsB), stabilizes FtsL against RasP cleavage</fullName>
    </submittedName>
    <submittedName>
        <fullName evidence="9">RDD family protein</fullName>
    </submittedName>
</protein>
<evidence type="ECO:0000313" key="9">
    <source>
        <dbReference type="EMBL" id="OOC06516.1"/>
    </source>
</evidence>
<dbReference type="EMBL" id="ANMG01000104">
    <property type="protein sequence ID" value="EMD22188.1"/>
    <property type="molecule type" value="Genomic_DNA"/>
</dbReference>
<organism evidence="8 10">
    <name type="scientific">Amycolatopsis azurea DSM 43854</name>
    <dbReference type="NCBI Taxonomy" id="1238180"/>
    <lineage>
        <taxon>Bacteria</taxon>
        <taxon>Bacillati</taxon>
        <taxon>Actinomycetota</taxon>
        <taxon>Actinomycetes</taxon>
        <taxon>Pseudonocardiales</taxon>
        <taxon>Pseudonocardiaceae</taxon>
        <taxon>Amycolatopsis</taxon>
    </lineage>
</organism>
<evidence type="ECO:0000256" key="1">
    <source>
        <dbReference type="ARBA" id="ARBA00004141"/>
    </source>
</evidence>
<keyword evidence="8" id="KW-0131">Cell cycle</keyword>
<evidence type="ECO:0000313" key="8">
    <source>
        <dbReference type="EMBL" id="EMD22188.1"/>
    </source>
</evidence>